<dbReference type="EMBL" id="JARJLG010000401">
    <property type="protein sequence ID" value="KAJ7713266.1"/>
    <property type="molecule type" value="Genomic_DNA"/>
</dbReference>
<name>A0AAD7H627_9AGAR</name>
<accession>A0AAD7H627</accession>
<dbReference type="AlphaFoldDB" id="A0AAD7H627"/>
<evidence type="ECO:0000313" key="2">
    <source>
        <dbReference type="Proteomes" id="UP001215280"/>
    </source>
</evidence>
<protein>
    <submittedName>
        <fullName evidence="1">Uncharacterized protein</fullName>
    </submittedName>
</protein>
<sequence length="240" mass="25909">MAIASCRLFRRNLSILATRRTTPTLPNALSGAPSGETADRKVFTAYTPVGFAAASVYSRLSCSIGPLCAYPIPDAPCLLVSRPRCGVDGAYRLRWRGAWAPPDQPVCSHETASRMRIRQRGSCWAGARRTWCTQGTEYGPHGFPPRTRLHPRCPSRAPLVDSVCGGIENGRSRRTLDKSRKEVWKAVPDPRAAPDALVAMGFTCAAWRYGAVWACTCTCADARAGRGGKREQRGGDAGGG</sequence>
<keyword evidence="2" id="KW-1185">Reference proteome</keyword>
<gene>
    <name evidence="1" type="ORF">DFH07DRAFT_397276</name>
</gene>
<evidence type="ECO:0000313" key="1">
    <source>
        <dbReference type="EMBL" id="KAJ7713266.1"/>
    </source>
</evidence>
<reference evidence="1" key="1">
    <citation type="submission" date="2023-03" db="EMBL/GenBank/DDBJ databases">
        <title>Massive genome expansion in bonnet fungi (Mycena s.s.) driven by repeated elements and novel gene families across ecological guilds.</title>
        <authorList>
            <consortium name="Lawrence Berkeley National Laboratory"/>
            <person name="Harder C.B."/>
            <person name="Miyauchi S."/>
            <person name="Viragh M."/>
            <person name="Kuo A."/>
            <person name="Thoen E."/>
            <person name="Andreopoulos B."/>
            <person name="Lu D."/>
            <person name="Skrede I."/>
            <person name="Drula E."/>
            <person name="Henrissat B."/>
            <person name="Morin E."/>
            <person name="Kohler A."/>
            <person name="Barry K."/>
            <person name="LaButti K."/>
            <person name="Morin E."/>
            <person name="Salamov A."/>
            <person name="Lipzen A."/>
            <person name="Mereny Z."/>
            <person name="Hegedus B."/>
            <person name="Baldrian P."/>
            <person name="Stursova M."/>
            <person name="Weitz H."/>
            <person name="Taylor A."/>
            <person name="Grigoriev I.V."/>
            <person name="Nagy L.G."/>
            <person name="Martin F."/>
            <person name="Kauserud H."/>
        </authorList>
    </citation>
    <scope>NUCLEOTIDE SEQUENCE</scope>
    <source>
        <strain evidence="1">CBHHK188m</strain>
    </source>
</reference>
<organism evidence="1 2">
    <name type="scientific">Mycena maculata</name>
    <dbReference type="NCBI Taxonomy" id="230809"/>
    <lineage>
        <taxon>Eukaryota</taxon>
        <taxon>Fungi</taxon>
        <taxon>Dikarya</taxon>
        <taxon>Basidiomycota</taxon>
        <taxon>Agaricomycotina</taxon>
        <taxon>Agaricomycetes</taxon>
        <taxon>Agaricomycetidae</taxon>
        <taxon>Agaricales</taxon>
        <taxon>Marasmiineae</taxon>
        <taxon>Mycenaceae</taxon>
        <taxon>Mycena</taxon>
    </lineage>
</organism>
<dbReference type="Proteomes" id="UP001215280">
    <property type="component" value="Unassembled WGS sequence"/>
</dbReference>
<proteinExistence type="predicted"/>
<comment type="caution">
    <text evidence="1">The sequence shown here is derived from an EMBL/GenBank/DDBJ whole genome shotgun (WGS) entry which is preliminary data.</text>
</comment>